<evidence type="ECO:0000256" key="2">
    <source>
        <dbReference type="ARBA" id="ARBA00022741"/>
    </source>
</evidence>
<name>A0A212J517_9BACT</name>
<dbReference type="SUPFAM" id="SSF55060">
    <property type="entry name" value="GHMP Kinase, C-terminal domain"/>
    <property type="match status" value="1"/>
</dbReference>
<dbReference type="PIRSF" id="PIRSF036406">
    <property type="entry name" value="Hept_kin"/>
    <property type="match status" value="1"/>
</dbReference>
<keyword evidence="1 8" id="KW-0808">Transferase</keyword>
<evidence type="ECO:0000256" key="4">
    <source>
        <dbReference type="ARBA" id="ARBA00022840"/>
    </source>
</evidence>
<dbReference type="AlphaFoldDB" id="A0A212J517"/>
<accession>A0A212J517</accession>
<dbReference type="GO" id="GO:0050201">
    <property type="term" value="F:fucokinase activity"/>
    <property type="evidence" value="ECO:0007669"/>
    <property type="project" value="TreeGrafter"/>
</dbReference>
<gene>
    <name evidence="8" type="primary">hddA</name>
    <name evidence="8" type="ORF">KL86DYS1_11167</name>
</gene>
<dbReference type="InterPro" id="IPR036554">
    <property type="entry name" value="GHMP_kinase_C_sf"/>
</dbReference>
<feature type="domain" description="GHMP kinase C-terminal" evidence="7">
    <location>
        <begin position="243"/>
        <end position="314"/>
    </location>
</feature>
<dbReference type="Pfam" id="PF08544">
    <property type="entry name" value="GHMP_kinases_C"/>
    <property type="match status" value="1"/>
</dbReference>
<dbReference type="Gene3D" id="3.30.230.120">
    <property type="match status" value="1"/>
</dbReference>
<keyword evidence="2" id="KW-0547">Nucleotide-binding</keyword>
<comment type="similarity">
    <text evidence="5">Belongs to the GHMP kinase family.</text>
</comment>
<dbReference type="InterPro" id="IPR014606">
    <property type="entry name" value="Heptose_7-P_kinase"/>
</dbReference>
<sequence length="342" mass="37905">MIVRSKAPFRLGLAGGGTDVSPYSDLYGGCILNATISLYAYANIEPRTDNKIVFRIPQNNEEYVFDASLELPILNDKADLMKGIYNRVVKDFIHKPLSFTLTCALEVPFGSGLGTSSTLAVAILGAYAEWLTLPLGEYDLAYLAYLIERADLKQAGGKQDQYAAAFGGFNFMEFYSDDKVIVNPLRIRNETINELSNNMLLYYTNTGRNSGDIIEKQQKNVKEQKAKSIEAMHQIKNQAYEIKEAVLKNNLDEIGHILHRGWTYKKEMADGISTPLFEEIYNTAIKAGSSGGKISGAGGGGYVFFYCPGNTRFAVSKALESLGGRVQQYSFTKKGLETWHTK</sequence>
<dbReference type="RefSeq" id="WP_296939019.1">
    <property type="nucleotide sequence ID" value="NZ_LT599032.1"/>
</dbReference>
<dbReference type="EMBL" id="FLUM01000001">
    <property type="protein sequence ID" value="SBV94562.1"/>
    <property type="molecule type" value="Genomic_DNA"/>
</dbReference>
<keyword evidence="3 8" id="KW-0418">Kinase</keyword>
<dbReference type="InterPro" id="IPR013750">
    <property type="entry name" value="GHMP_kinase_C_dom"/>
</dbReference>
<evidence type="ECO:0000256" key="1">
    <source>
        <dbReference type="ARBA" id="ARBA00022679"/>
    </source>
</evidence>
<dbReference type="InterPro" id="IPR001174">
    <property type="entry name" value="HddA/FKP"/>
</dbReference>
<evidence type="ECO:0000256" key="5">
    <source>
        <dbReference type="ARBA" id="ARBA00038121"/>
    </source>
</evidence>
<dbReference type="InterPro" id="IPR052203">
    <property type="entry name" value="GHMP_Kinase-Related"/>
</dbReference>
<dbReference type="GO" id="GO:0042352">
    <property type="term" value="P:GDP-L-fucose salvage"/>
    <property type="evidence" value="ECO:0007669"/>
    <property type="project" value="TreeGrafter"/>
</dbReference>
<dbReference type="InterPro" id="IPR020568">
    <property type="entry name" value="Ribosomal_Su5_D2-typ_SF"/>
</dbReference>
<protein>
    <submittedName>
        <fullName evidence="8">D-glycero-alpha-D-manno-heptose 7-phosphate kinase</fullName>
        <ecNumber evidence="8">2.7.1.168</ecNumber>
    </submittedName>
</protein>
<dbReference type="SUPFAM" id="SSF54211">
    <property type="entry name" value="Ribosomal protein S5 domain 2-like"/>
    <property type="match status" value="1"/>
</dbReference>
<proteinExistence type="inferred from homology"/>
<evidence type="ECO:0000259" key="6">
    <source>
        <dbReference type="Pfam" id="PF00288"/>
    </source>
</evidence>
<dbReference type="PANTHER" id="PTHR32463">
    <property type="entry name" value="L-FUCOSE KINASE"/>
    <property type="match status" value="1"/>
</dbReference>
<dbReference type="PANTHER" id="PTHR32463:SF0">
    <property type="entry name" value="L-FUCOSE KINASE"/>
    <property type="match status" value="1"/>
</dbReference>
<dbReference type="EC" id="2.7.1.168" evidence="8"/>
<dbReference type="InterPro" id="IPR006204">
    <property type="entry name" value="GHMP_kinase_N_dom"/>
</dbReference>
<dbReference type="PRINTS" id="PR00960">
    <property type="entry name" value="LMBPPROTEIN"/>
</dbReference>
<reference evidence="8" key="1">
    <citation type="submission" date="2016-04" db="EMBL/GenBank/DDBJ databases">
        <authorList>
            <person name="Evans L.H."/>
            <person name="Alamgir A."/>
            <person name="Owens N."/>
            <person name="Weber N.D."/>
            <person name="Virtaneva K."/>
            <person name="Barbian K."/>
            <person name="Babar A."/>
            <person name="Rosenke K."/>
        </authorList>
    </citation>
    <scope>NUCLEOTIDE SEQUENCE</scope>
    <source>
        <strain evidence="8">86-1</strain>
    </source>
</reference>
<evidence type="ECO:0000313" key="8">
    <source>
        <dbReference type="EMBL" id="SBV94562.1"/>
    </source>
</evidence>
<keyword evidence="4" id="KW-0067">ATP-binding</keyword>
<feature type="domain" description="GHMP kinase N-terminal" evidence="6">
    <location>
        <begin position="84"/>
        <end position="168"/>
    </location>
</feature>
<evidence type="ECO:0000259" key="7">
    <source>
        <dbReference type="Pfam" id="PF08544"/>
    </source>
</evidence>
<evidence type="ECO:0000256" key="3">
    <source>
        <dbReference type="ARBA" id="ARBA00022777"/>
    </source>
</evidence>
<dbReference type="GO" id="GO:0005524">
    <property type="term" value="F:ATP binding"/>
    <property type="evidence" value="ECO:0007669"/>
    <property type="project" value="UniProtKB-KW"/>
</dbReference>
<dbReference type="Pfam" id="PF00288">
    <property type="entry name" value="GHMP_kinases_N"/>
    <property type="match status" value="1"/>
</dbReference>
<organism evidence="8">
    <name type="scientific">uncultured Dysgonomonas sp</name>
    <dbReference type="NCBI Taxonomy" id="206096"/>
    <lineage>
        <taxon>Bacteria</taxon>
        <taxon>Pseudomonadati</taxon>
        <taxon>Bacteroidota</taxon>
        <taxon>Bacteroidia</taxon>
        <taxon>Bacteroidales</taxon>
        <taxon>Dysgonomonadaceae</taxon>
        <taxon>Dysgonomonas</taxon>
        <taxon>environmental samples</taxon>
    </lineage>
</organism>